<reference evidence="8" key="1">
    <citation type="submission" date="2019-07" db="EMBL/GenBank/DDBJ databases">
        <title>De Novo Assembly of kiwifruit Actinidia rufa.</title>
        <authorList>
            <person name="Sugita-Konishi S."/>
            <person name="Sato K."/>
            <person name="Mori E."/>
            <person name="Abe Y."/>
            <person name="Kisaki G."/>
            <person name="Hamano K."/>
            <person name="Suezawa K."/>
            <person name="Otani M."/>
            <person name="Fukuda T."/>
            <person name="Manabe T."/>
            <person name="Gomi K."/>
            <person name="Tabuchi M."/>
            <person name="Akimitsu K."/>
            <person name="Kataoka I."/>
        </authorList>
    </citation>
    <scope>NUCLEOTIDE SEQUENCE [LARGE SCALE GENOMIC DNA]</scope>
    <source>
        <strain evidence="8">cv. Fuchu</strain>
    </source>
</reference>
<evidence type="ECO:0000256" key="2">
    <source>
        <dbReference type="ARBA" id="ARBA00007459"/>
    </source>
</evidence>
<keyword evidence="4" id="KW-0539">Nucleus</keyword>
<sequence length="1332" mass="149946">MEDDDEFGDLYTDVLLPFQSPSEPKQPSLNRRPIDVNIHSDDEEILFGAPNSNPKSNLGSSHQKQTLAFKPPKADSDRNLNLGSDRASDFTEPSVSRVLERGSSEDRNLVGESRIGVGVGVGVSNDIDDVLVQKDEGLVDKSENFGKFDVEEGDDGIGDIGLGPLIPGISGVLERRSFEYQNLMDESGIDVVVEENDEKDDILVKKNEVLVDKRENLGKFDVEEVGSGIGVMGSGPLIPGISGGSNAVDNGDEGDDWDSDSEDDLQIVLNDNNHGHMVMDRTGVMGSDDEDGDPLVIVADSEPAHQPIEEQEWGEDAAQDMDGERKELGDAAKMNGGAVVAPKIGYNYHPYHSQFKVSDVVTYNGIGFLSVVETSVMKVINDLYVRPGATPIPGAAPVGPGGAAGQLRPPVNMGLVAGRGRGDWRPMQKSFHTGFGMPGWGNNTSGRGLDFTLPSHKSLKMEEVVLGEREDGYRVCSCRRCIMGRWNRRDLNISMENIFYWRIKPQGTIQTWTAGSQFHCLTIQRMERKDFCHGPCTVLTISVLEGLGKEFKYNFVDLKVALFLRKGNELGIANFPLFKKSVLEAVVLGWKNGVRTIFEVDVDSFEEKPWKLPGIDISDFFNFSLNEDSWKYYCKQLEQLRLETTMQGKIRVYESGRTEQEYDPDLPPELAAAAAIHDVSSENANLRKSDAGQNDVSKNTTHACGHHCQLGRAIQVETGYGERLPSIDTRPPRIRDSDAIIEIVLQYSADNDSLPGNDATEQPENDPSREDFGEGHEIERDVAEEDAEHGFPRAYNGRKRELIGRLAPFMNSVQDNRTPEAPVQNSTNSRGKASAYPGRDFGTLHEEKYEMMLDSIQCSGTKGKAHHGSPNMTCVENTKVKVFLDKQKEDSVESIGGKHSSRLSSPVSSGSAEERDVEHGDGLHDDLVLTDGNSGMDREETALDTNATDTYTDENSLPSVKKQKLSSRVEQSFLPEIDDGGDSKAARSSESSKARSGSSRDHQKLRDSVDEEVVQHERSTRMGNLKRVRGEHEQSVRGKGRDERHEVEKHRLAEKNREGSYSRRDWDPYSANHLHGKPEGIDRRRERENSEGAWQRRDVDPHVSSEDTKKRERGDEIGSRHRNKVRETERMDNDEHLQLRKQLDNGNLRGHHNKNIESRRGERDDNLKSRYENMDDLHSKRRKEEEFLRREAEREEILHGHRENTGRSKRERDDGLDFRKRDDQVRNEERHSVRHKEDGWTNRERDERPRERDELHRISSSHEESLLRREREGGQGRVRSGRTAEDKSWTSHARAKEEYKGSDRDFQVKDTGRHTEQLERKDRVEDGRFFAA</sequence>
<dbReference type="Proteomes" id="UP000585474">
    <property type="component" value="Unassembled WGS sequence"/>
</dbReference>
<dbReference type="GO" id="GO:0003723">
    <property type="term" value="F:RNA binding"/>
    <property type="evidence" value="ECO:0007669"/>
    <property type="project" value="TreeGrafter"/>
</dbReference>
<feature type="compositionally biased region" description="Basic and acidic residues" evidence="5">
    <location>
        <begin position="1076"/>
        <end position="1143"/>
    </location>
</feature>
<organism evidence="7 8">
    <name type="scientific">Actinidia rufa</name>
    <dbReference type="NCBI Taxonomy" id="165716"/>
    <lineage>
        <taxon>Eukaryota</taxon>
        <taxon>Viridiplantae</taxon>
        <taxon>Streptophyta</taxon>
        <taxon>Embryophyta</taxon>
        <taxon>Tracheophyta</taxon>
        <taxon>Spermatophyta</taxon>
        <taxon>Magnoliopsida</taxon>
        <taxon>eudicotyledons</taxon>
        <taxon>Gunneridae</taxon>
        <taxon>Pentapetalae</taxon>
        <taxon>asterids</taxon>
        <taxon>Ericales</taxon>
        <taxon>Actinidiaceae</taxon>
        <taxon>Actinidia</taxon>
    </lineage>
</organism>
<feature type="compositionally biased region" description="Basic and acidic residues" evidence="5">
    <location>
        <begin position="1154"/>
        <end position="1274"/>
    </location>
</feature>
<feature type="compositionally biased region" description="Basic and acidic residues" evidence="5">
    <location>
        <begin position="1028"/>
        <end position="1067"/>
    </location>
</feature>
<feature type="compositionally biased region" description="Basic and acidic residues" evidence="5">
    <location>
        <begin position="912"/>
        <end position="927"/>
    </location>
</feature>
<evidence type="ECO:0000256" key="1">
    <source>
        <dbReference type="ARBA" id="ARBA00004123"/>
    </source>
</evidence>
<keyword evidence="3" id="KW-0507">mRNA processing</keyword>
<dbReference type="InterPro" id="IPR007854">
    <property type="entry name" value="Fip1_dom"/>
</dbReference>
<protein>
    <submittedName>
        <fullName evidence="7">FIP1[V]-like protein</fullName>
    </submittedName>
</protein>
<evidence type="ECO:0000313" key="7">
    <source>
        <dbReference type="EMBL" id="GFS42984.1"/>
    </source>
</evidence>
<dbReference type="GO" id="GO:0006397">
    <property type="term" value="P:mRNA processing"/>
    <property type="evidence" value="ECO:0007669"/>
    <property type="project" value="UniProtKB-KW"/>
</dbReference>
<feature type="region of interest" description="Disordered" evidence="5">
    <location>
        <begin position="890"/>
        <end position="1332"/>
    </location>
</feature>
<comment type="similarity">
    <text evidence="2">Belongs to the FIP1 family.</text>
</comment>
<dbReference type="GO" id="GO:0016607">
    <property type="term" value="C:nuclear speck"/>
    <property type="evidence" value="ECO:0007669"/>
    <property type="project" value="TreeGrafter"/>
</dbReference>
<dbReference type="InterPro" id="IPR044976">
    <property type="entry name" value="FIPS5/FIPS3-like"/>
</dbReference>
<feature type="region of interest" description="Disordered" evidence="5">
    <location>
        <begin position="17"/>
        <end position="105"/>
    </location>
</feature>
<evidence type="ECO:0000259" key="6">
    <source>
        <dbReference type="Pfam" id="PF05182"/>
    </source>
</evidence>
<dbReference type="PANTHER" id="PTHR36884">
    <property type="entry name" value="FIP1[III]-LIKE PROTEIN"/>
    <property type="match status" value="1"/>
</dbReference>
<comment type="caution">
    <text evidence="7">The sequence shown here is derived from an EMBL/GenBank/DDBJ whole genome shotgun (WGS) entry which is preliminary data.</text>
</comment>
<feature type="region of interest" description="Disordered" evidence="5">
    <location>
        <begin position="750"/>
        <end position="774"/>
    </location>
</feature>
<feature type="compositionally biased region" description="Basic and acidic residues" evidence="5">
    <location>
        <begin position="1282"/>
        <end position="1332"/>
    </location>
</feature>
<name>A0A7J0DUP8_9ERIC</name>
<accession>A0A7J0DUP8</accession>
<feature type="compositionally biased region" description="Polar residues" evidence="5">
    <location>
        <begin position="19"/>
        <end position="29"/>
    </location>
</feature>
<evidence type="ECO:0000256" key="5">
    <source>
        <dbReference type="SAM" id="MobiDB-lite"/>
    </source>
</evidence>
<feature type="domain" description="Pre-mRNA polyadenylation factor Fip1" evidence="6">
    <location>
        <begin position="599"/>
        <end position="641"/>
    </location>
</feature>
<dbReference type="PANTHER" id="PTHR36884:SF1">
    <property type="entry name" value="FIP1[V]-LIKE PROTEIN"/>
    <property type="match status" value="1"/>
</dbReference>
<feature type="compositionally biased region" description="Polar residues" evidence="5">
    <location>
        <begin position="943"/>
        <end position="958"/>
    </location>
</feature>
<dbReference type="Pfam" id="PF05182">
    <property type="entry name" value="Fip1"/>
    <property type="match status" value="1"/>
</dbReference>
<evidence type="ECO:0000256" key="4">
    <source>
        <dbReference type="ARBA" id="ARBA00023242"/>
    </source>
</evidence>
<evidence type="ECO:0000256" key="3">
    <source>
        <dbReference type="ARBA" id="ARBA00022664"/>
    </source>
</evidence>
<keyword evidence="8" id="KW-1185">Reference proteome</keyword>
<feature type="compositionally biased region" description="Polar residues" evidence="5">
    <location>
        <begin position="50"/>
        <end position="66"/>
    </location>
</feature>
<gene>
    <name evidence="7" type="ORF">Acr_00g0082900</name>
</gene>
<comment type="subcellular location">
    <subcellularLocation>
        <location evidence="1">Nucleus</location>
    </subcellularLocation>
</comment>
<evidence type="ECO:0000313" key="8">
    <source>
        <dbReference type="Proteomes" id="UP000585474"/>
    </source>
</evidence>
<feature type="compositionally biased region" description="Low complexity" evidence="5">
    <location>
        <begin position="902"/>
        <end position="911"/>
    </location>
</feature>
<proteinExistence type="inferred from homology"/>
<feature type="compositionally biased region" description="Basic and acidic residues" evidence="5">
    <location>
        <begin position="981"/>
        <end position="1020"/>
    </location>
</feature>
<feature type="region of interest" description="Disordered" evidence="5">
    <location>
        <begin position="810"/>
        <end position="839"/>
    </location>
</feature>
<dbReference type="OrthoDB" id="1917198at2759"/>
<dbReference type="EMBL" id="BJWL01000409">
    <property type="protein sequence ID" value="GFS42984.1"/>
    <property type="molecule type" value="Genomic_DNA"/>
</dbReference>